<keyword evidence="5" id="KW-0472">Membrane</keyword>
<feature type="transmembrane region" description="Helical" evidence="5">
    <location>
        <begin position="219"/>
        <end position="239"/>
    </location>
</feature>
<feature type="transmembrane region" description="Helical" evidence="5">
    <location>
        <begin position="353"/>
        <end position="373"/>
    </location>
</feature>
<dbReference type="GO" id="GO:0005739">
    <property type="term" value="C:mitochondrion"/>
    <property type="evidence" value="ECO:0007669"/>
    <property type="project" value="UniProtKB-ARBA"/>
</dbReference>
<dbReference type="GO" id="GO:0032543">
    <property type="term" value="P:mitochondrial translation"/>
    <property type="evidence" value="ECO:0007669"/>
    <property type="project" value="UniProtKB-ARBA"/>
</dbReference>
<dbReference type="OrthoDB" id="2019491at2759"/>
<feature type="transmembrane region" description="Helical" evidence="5">
    <location>
        <begin position="385"/>
        <end position="403"/>
    </location>
</feature>
<dbReference type="Pfam" id="PF03462">
    <property type="entry name" value="PCRF"/>
    <property type="match status" value="1"/>
</dbReference>
<feature type="transmembrane region" description="Helical" evidence="5">
    <location>
        <begin position="100"/>
        <end position="119"/>
    </location>
</feature>
<gene>
    <name evidence="7" type="ORF">TASIC1_0007059600</name>
</gene>
<dbReference type="FunFam" id="3.30.160.20:FF:000070">
    <property type="entry name" value="Related to MRF1-peptide chain release factor, mitochondrial"/>
    <property type="match status" value="1"/>
</dbReference>
<name>A0A6V8QWP7_TRIAP</name>
<evidence type="ECO:0000313" key="7">
    <source>
        <dbReference type="EMBL" id="GFP57104.1"/>
    </source>
</evidence>
<evidence type="ECO:0000256" key="5">
    <source>
        <dbReference type="SAM" id="Phobius"/>
    </source>
</evidence>
<dbReference type="Pfam" id="PF07690">
    <property type="entry name" value="MFS_1"/>
    <property type="match status" value="1"/>
</dbReference>
<dbReference type="AlphaFoldDB" id="A0A6V8QWP7"/>
<feature type="transmembrane region" description="Helical" evidence="5">
    <location>
        <begin position="188"/>
        <end position="207"/>
    </location>
</feature>
<evidence type="ECO:0000256" key="1">
    <source>
        <dbReference type="ARBA" id="ARBA00004141"/>
    </source>
</evidence>
<dbReference type="PANTHER" id="PTHR43804:SF7">
    <property type="entry name" value="LD18447P"/>
    <property type="match status" value="1"/>
</dbReference>
<dbReference type="GO" id="GO:0016020">
    <property type="term" value="C:membrane"/>
    <property type="evidence" value="ECO:0007669"/>
    <property type="project" value="UniProtKB-SubCell"/>
</dbReference>
<dbReference type="GO" id="GO:0003747">
    <property type="term" value="F:translation release factor activity"/>
    <property type="evidence" value="ECO:0007669"/>
    <property type="project" value="InterPro"/>
</dbReference>
<protein>
    <submittedName>
        <fullName evidence="7">Peptide chain release factor 1, mitochondrial</fullName>
    </submittedName>
</protein>
<dbReference type="InterPro" id="IPR000352">
    <property type="entry name" value="Pep_chain_release_fac_I"/>
</dbReference>
<evidence type="ECO:0000256" key="3">
    <source>
        <dbReference type="ARBA" id="ARBA00022481"/>
    </source>
</evidence>
<dbReference type="EMBL" id="BLZH01000007">
    <property type="protein sequence ID" value="GFP57104.1"/>
    <property type="molecule type" value="Genomic_DNA"/>
</dbReference>
<dbReference type="PANTHER" id="PTHR43804">
    <property type="entry name" value="LD18447P"/>
    <property type="match status" value="1"/>
</dbReference>
<dbReference type="InterPro" id="IPR050057">
    <property type="entry name" value="Prokaryotic/Mito_RF"/>
</dbReference>
<feature type="transmembrane region" description="Helical" evidence="5">
    <location>
        <begin position="131"/>
        <end position="150"/>
    </location>
</feature>
<keyword evidence="5" id="KW-0812">Transmembrane</keyword>
<sequence>MALTPPTPLDVGFVEASSTDDDVALEQKINMADEKAQELPLEEPAAATGPVVGPPPDGGLWAWLQVVAGHLIVFNVWGYTISFGIFQPYYVETLNLGPSAVSWIGSTQTCLIFLVGTFSGRAFDAGYLRHVLAVGLLMQLVGIFTTSVSTKYWQLFLAQGLCQGIGCGLTFAPTIAHVSTYFSKKKTLALACAACGGGTGGVIFPLIAQQLISKVGFGWTVRAMGLVVLVTSVIILLLMRPRLPPRKTGALVDWSAFKEATYILFAISMFFTLWATYFAYDYARSYSIDRLHGSQPESFNMLMIINVVGVPGRLIPAYLADRYFGAVNVFIPTIVGTAICIFAWAGVDSITGDYAWVAFFGYFGAGVQALFPATTASLSKDLSKAGIRIGMIFTIISVAALTGPPLAGKLIVVANGRYIGSQIWGGVCLLIGAAFLTAASCSVKAVLPLWTMSAAPWICRSCFRALRRSHQLQIVRFSSNDASTSLAPSLLRRAQSLSAEHDDLQKSLNSSFDAGKAKRAGELGRVASALRAWEKAQSSITELASMAEDPDQDPDLASIARDELEGERAKLDLLEKKLKESLTPRHAFADLPCMVEFRPGPGGLEGRYFTDTLFKMYKAMCARRGYRANVLKYEMAEAAGDQSSSSGEQPVQEAILEIQDPGAYDIFRGEAGMHRVQRIPSTESKGRVHTSAVAVWVLPSFPEGGSGGDNVDVDDPESDFYVNPQEVKIETMRARGAGGQHVNKTESAIRMTHIPTGTVVSMQDHRSQQRNREDAWKVLRSRIATQRAEQREEEAAKLRSSVLSQAQITRGDKIRTYNYNQDRCTDHRAGLDVHNLPNVLEGGETLDRVMEAAREWLVGKEVELLVMEEEAKAKK</sequence>
<reference evidence="7 8" key="1">
    <citation type="submission" date="2020-07" db="EMBL/GenBank/DDBJ databases">
        <title>Trichoderma asperellum IC-1 whole genome shotgun sequence.</title>
        <authorList>
            <person name="Kanamasa S."/>
            <person name="Takahashi H."/>
        </authorList>
    </citation>
    <scope>NUCLEOTIDE SEQUENCE [LARGE SCALE GENOMIC DNA]</scope>
    <source>
        <strain evidence="7 8">IC-1</strain>
    </source>
</reference>
<feature type="transmembrane region" description="Helical" evidence="5">
    <location>
        <begin position="423"/>
        <end position="447"/>
    </location>
</feature>
<dbReference type="Gene3D" id="3.30.70.1660">
    <property type="match status" value="1"/>
</dbReference>
<dbReference type="InterPro" id="IPR045853">
    <property type="entry name" value="Pep_chain_release_fac_I_sf"/>
</dbReference>
<feature type="domain" description="Prokaryotic-type class I peptide chain release factors" evidence="6">
    <location>
        <begin position="733"/>
        <end position="749"/>
    </location>
</feature>
<dbReference type="InterPro" id="IPR036259">
    <property type="entry name" value="MFS_trans_sf"/>
</dbReference>
<dbReference type="Proteomes" id="UP000517252">
    <property type="component" value="Unassembled WGS sequence"/>
</dbReference>
<dbReference type="CDD" id="cd17352">
    <property type="entry name" value="MFS_MCT_SLC16"/>
    <property type="match status" value="1"/>
</dbReference>
<feature type="transmembrane region" description="Helical" evidence="5">
    <location>
        <begin position="156"/>
        <end position="176"/>
    </location>
</feature>
<dbReference type="Gene3D" id="1.20.1250.20">
    <property type="entry name" value="MFS general substrate transporter like domains"/>
    <property type="match status" value="2"/>
</dbReference>
<feature type="transmembrane region" description="Helical" evidence="5">
    <location>
        <begin position="326"/>
        <end position="347"/>
    </location>
</feature>
<dbReference type="SUPFAM" id="SSF75620">
    <property type="entry name" value="Release factor"/>
    <property type="match status" value="1"/>
</dbReference>
<evidence type="ECO:0000313" key="8">
    <source>
        <dbReference type="Proteomes" id="UP000517252"/>
    </source>
</evidence>
<keyword evidence="4" id="KW-0648">Protein biosynthesis</keyword>
<proteinExistence type="inferred from homology"/>
<feature type="transmembrane region" description="Helical" evidence="5">
    <location>
        <begin position="60"/>
        <end position="80"/>
    </location>
</feature>
<dbReference type="GO" id="GO:0022857">
    <property type="term" value="F:transmembrane transporter activity"/>
    <property type="evidence" value="ECO:0007669"/>
    <property type="project" value="InterPro"/>
</dbReference>
<dbReference type="SUPFAM" id="SSF103473">
    <property type="entry name" value="MFS general substrate transporter"/>
    <property type="match status" value="1"/>
</dbReference>
<evidence type="ECO:0000259" key="6">
    <source>
        <dbReference type="PROSITE" id="PS00745"/>
    </source>
</evidence>
<dbReference type="Pfam" id="PF00472">
    <property type="entry name" value="RF-1"/>
    <property type="match status" value="1"/>
</dbReference>
<evidence type="ECO:0000256" key="4">
    <source>
        <dbReference type="ARBA" id="ARBA00022917"/>
    </source>
</evidence>
<dbReference type="InterPro" id="IPR005139">
    <property type="entry name" value="PCRF"/>
</dbReference>
<accession>A0A6V8QWP7</accession>
<keyword evidence="5" id="KW-1133">Transmembrane helix</keyword>
<comment type="similarity">
    <text evidence="2">Belongs to the prokaryotic/mitochondrial release factor family.</text>
</comment>
<comment type="subcellular location">
    <subcellularLocation>
        <location evidence="1">Membrane</location>
        <topology evidence="1">Multi-pass membrane protein</topology>
    </subcellularLocation>
</comment>
<feature type="transmembrane region" description="Helical" evidence="5">
    <location>
        <begin position="260"/>
        <end position="280"/>
    </location>
</feature>
<dbReference type="Gene3D" id="3.30.160.20">
    <property type="match status" value="1"/>
</dbReference>
<dbReference type="InterPro" id="IPR011701">
    <property type="entry name" value="MFS"/>
</dbReference>
<organism evidence="7 8">
    <name type="scientific">Trichoderma asperellum</name>
    <name type="common">Filamentous fungus</name>
    <dbReference type="NCBI Taxonomy" id="101201"/>
    <lineage>
        <taxon>Eukaryota</taxon>
        <taxon>Fungi</taxon>
        <taxon>Dikarya</taxon>
        <taxon>Ascomycota</taxon>
        <taxon>Pezizomycotina</taxon>
        <taxon>Sordariomycetes</taxon>
        <taxon>Hypocreomycetidae</taxon>
        <taxon>Hypocreales</taxon>
        <taxon>Hypocreaceae</taxon>
        <taxon>Trichoderma</taxon>
    </lineage>
</organism>
<keyword evidence="3" id="KW-0488">Methylation</keyword>
<comment type="caution">
    <text evidence="7">The sequence shown here is derived from an EMBL/GenBank/DDBJ whole genome shotgun (WGS) entry which is preliminary data.</text>
</comment>
<dbReference type="SMART" id="SM00937">
    <property type="entry name" value="PCRF"/>
    <property type="match status" value="1"/>
</dbReference>
<dbReference type="PROSITE" id="PS00745">
    <property type="entry name" value="RF_PROK_I"/>
    <property type="match status" value="1"/>
</dbReference>
<evidence type="ECO:0000256" key="2">
    <source>
        <dbReference type="ARBA" id="ARBA00010835"/>
    </source>
</evidence>
<dbReference type="Gene3D" id="6.10.140.1950">
    <property type="match status" value="1"/>
</dbReference>
<feature type="transmembrane region" description="Helical" evidence="5">
    <location>
        <begin position="300"/>
        <end position="319"/>
    </location>
</feature>